<comment type="caution">
    <text evidence="5">The sequence shown here is derived from an EMBL/GenBank/DDBJ whole genome shotgun (WGS) entry which is preliminary data.</text>
</comment>
<gene>
    <name evidence="5" type="ORF">FB473_001510</name>
</gene>
<accession>A0ABX0SIH0</accession>
<dbReference type="InterPro" id="IPR005000">
    <property type="entry name" value="Aldolase/citrate-lyase_domain"/>
</dbReference>
<keyword evidence="6" id="KW-1185">Reference proteome</keyword>
<keyword evidence="2" id="KW-0479">Metal-binding</keyword>
<keyword evidence="5" id="KW-0456">Lyase</keyword>
<dbReference type="Proteomes" id="UP000749311">
    <property type="component" value="Unassembled WGS sequence"/>
</dbReference>
<dbReference type="EC" id="4.1.3.34" evidence="5"/>
<dbReference type="GO" id="GO:0008816">
    <property type="term" value="F:citryl-CoA lyase activity"/>
    <property type="evidence" value="ECO:0007669"/>
    <property type="project" value="UniProtKB-EC"/>
</dbReference>
<dbReference type="Pfam" id="PF03328">
    <property type="entry name" value="HpcH_HpaI"/>
    <property type="match status" value="1"/>
</dbReference>
<name>A0ABX0SIH0_9ACTN</name>
<dbReference type="Gene3D" id="3.20.20.60">
    <property type="entry name" value="Phosphoenolpyruvate-binding domains"/>
    <property type="match status" value="1"/>
</dbReference>
<feature type="domain" description="HpcH/HpaI aldolase/citrate lyase" evidence="4">
    <location>
        <begin position="26"/>
        <end position="245"/>
    </location>
</feature>
<dbReference type="InterPro" id="IPR015813">
    <property type="entry name" value="Pyrv/PenolPyrv_kinase-like_dom"/>
</dbReference>
<dbReference type="PIRSF" id="PIRSF015582">
    <property type="entry name" value="Cit_lyase_B"/>
    <property type="match status" value="1"/>
</dbReference>
<proteinExistence type="predicted"/>
<evidence type="ECO:0000256" key="1">
    <source>
        <dbReference type="ARBA" id="ARBA00001946"/>
    </source>
</evidence>
<keyword evidence="3" id="KW-0460">Magnesium</keyword>
<evidence type="ECO:0000313" key="6">
    <source>
        <dbReference type="Proteomes" id="UP000749311"/>
    </source>
</evidence>
<reference evidence="5 6" key="1">
    <citation type="submission" date="2020-02" db="EMBL/GenBank/DDBJ databases">
        <title>Sequencing the genomes of 1000 actinobacteria strains.</title>
        <authorList>
            <person name="Klenk H.-P."/>
        </authorList>
    </citation>
    <scope>NUCLEOTIDE SEQUENCE [LARGE SCALE GENOMIC DNA]</scope>
    <source>
        <strain evidence="5 6">DSM 19609</strain>
    </source>
</reference>
<dbReference type="InterPro" id="IPR040442">
    <property type="entry name" value="Pyrv_kinase-like_dom_sf"/>
</dbReference>
<dbReference type="SUPFAM" id="SSF51621">
    <property type="entry name" value="Phosphoenolpyruvate/pyruvate domain"/>
    <property type="match status" value="1"/>
</dbReference>
<comment type="cofactor">
    <cofactor evidence="1">
        <name>Mg(2+)</name>
        <dbReference type="ChEBI" id="CHEBI:18420"/>
    </cofactor>
</comment>
<dbReference type="InterPro" id="IPR011206">
    <property type="entry name" value="Citrate_lyase_beta/mcl1/mcl2"/>
</dbReference>
<protein>
    <submittedName>
        <fullName evidence="5">Citrate lyase subunit beta/citryl-CoA lyase</fullName>
        <ecNumber evidence="5">4.1.3.34</ecNumber>
    </submittedName>
</protein>
<sequence>MTATPRSAPVGKYAAVADGHELRPRRSVMFVPASNAALMTTAWVFGADIYTFDLEDAVSIREKDSARLLAANALRSPQWQGLEVAVRVNGMDTTFFEDDLQTMIRAGASMIRLPMTDTPAMVAELDAQITEIEKACGREVGSTRVMAAIESAAGVVNAYDIAVASPRIVAIALAGFDYLLDMHAERTKDGSELFYARCAVLHAARAARVACYDVVFGDVDDETGFLAEVDLIKGLGFDGKSLINPRQIPLLHAAYAPSEDELRHAQRVVEAAEDAESRGLGVVAVDGKMIDGPIIAAARRTMLYAGHQPIGGEK</sequence>
<dbReference type="EMBL" id="JAAMOZ010000001">
    <property type="protein sequence ID" value="NIH56865.1"/>
    <property type="molecule type" value="Genomic_DNA"/>
</dbReference>
<dbReference type="RefSeq" id="WP_167166126.1">
    <property type="nucleotide sequence ID" value="NZ_BAAAOO010000015.1"/>
</dbReference>
<dbReference type="PANTHER" id="PTHR32308">
    <property type="entry name" value="LYASE BETA SUBUNIT, PUTATIVE (AFU_ORTHOLOGUE AFUA_4G13030)-RELATED"/>
    <property type="match status" value="1"/>
</dbReference>
<evidence type="ECO:0000313" key="5">
    <source>
        <dbReference type="EMBL" id="NIH56865.1"/>
    </source>
</evidence>
<evidence type="ECO:0000256" key="2">
    <source>
        <dbReference type="ARBA" id="ARBA00022723"/>
    </source>
</evidence>
<organism evidence="5 6">
    <name type="scientific">Brooklawnia cerclae</name>
    <dbReference type="NCBI Taxonomy" id="349934"/>
    <lineage>
        <taxon>Bacteria</taxon>
        <taxon>Bacillati</taxon>
        <taxon>Actinomycetota</taxon>
        <taxon>Actinomycetes</taxon>
        <taxon>Propionibacteriales</taxon>
        <taxon>Propionibacteriaceae</taxon>
        <taxon>Brooklawnia</taxon>
    </lineage>
</organism>
<evidence type="ECO:0000256" key="3">
    <source>
        <dbReference type="ARBA" id="ARBA00022842"/>
    </source>
</evidence>
<evidence type="ECO:0000259" key="4">
    <source>
        <dbReference type="Pfam" id="PF03328"/>
    </source>
</evidence>
<dbReference type="PANTHER" id="PTHR32308:SF10">
    <property type="entry name" value="CITRATE LYASE SUBUNIT BETA"/>
    <property type="match status" value="1"/>
</dbReference>